<dbReference type="EMBL" id="BASZ01000004">
    <property type="protein sequence ID" value="GAD48923.1"/>
    <property type="molecule type" value="Genomic_DNA"/>
</dbReference>
<evidence type="ECO:0000313" key="2">
    <source>
        <dbReference type="Proteomes" id="UP000016568"/>
    </source>
</evidence>
<organism evidence="1 2">
    <name type="scientific">Caenibius tardaugens NBRC 16725</name>
    <dbReference type="NCBI Taxonomy" id="1219035"/>
    <lineage>
        <taxon>Bacteria</taxon>
        <taxon>Pseudomonadati</taxon>
        <taxon>Pseudomonadota</taxon>
        <taxon>Alphaproteobacteria</taxon>
        <taxon>Sphingomonadales</taxon>
        <taxon>Erythrobacteraceae</taxon>
        <taxon>Caenibius</taxon>
    </lineage>
</organism>
<proteinExistence type="predicted"/>
<sequence>MPAHLEVGGLVRSVQVAGGFATVLQKGEHDAGVILVVCCLHGRNQRLYERMPDVSGDRKWVSVKVEDTENTSEFLDYLDRRRHQDQDTWIVELDIPNAERFIGLSAQND</sequence>
<name>U3A2E4_9SPHN</name>
<reference evidence="1 2" key="1">
    <citation type="submission" date="2013-09" db="EMBL/GenBank/DDBJ databases">
        <title>Whole genome shotgun sequence of Novosphingobium tardaugens NBRC 16725.</title>
        <authorList>
            <person name="Isaki S."/>
            <person name="Hosoyama A."/>
            <person name="Tsuchikane K."/>
            <person name="Katsumata H."/>
            <person name="Ando Y."/>
            <person name="Yamazaki S."/>
            <person name="Fujita N."/>
        </authorList>
    </citation>
    <scope>NUCLEOTIDE SEQUENCE [LARGE SCALE GENOMIC DNA]</scope>
    <source>
        <strain evidence="1 2">NBRC 16725</strain>
    </source>
</reference>
<keyword evidence="2" id="KW-1185">Reference proteome</keyword>
<protein>
    <recommendedName>
        <fullName evidence="3">DUF1491 domain-containing protein</fullName>
    </recommendedName>
</protein>
<dbReference type="Pfam" id="PF07372">
    <property type="entry name" value="DUF1491"/>
    <property type="match status" value="1"/>
</dbReference>
<gene>
    <name evidence="1" type="ORF">NT2_04_03360</name>
</gene>
<dbReference type="AlphaFoldDB" id="U3A2E4"/>
<comment type="caution">
    <text evidence="1">The sequence shown here is derived from an EMBL/GenBank/DDBJ whole genome shotgun (WGS) entry which is preliminary data.</text>
</comment>
<evidence type="ECO:0000313" key="1">
    <source>
        <dbReference type="EMBL" id="GAD48923.1"/>
    </source>
</evidence>
<dbReference type="eggNOG" id="COG5447">
    <property type="taxonomic scope" value="Bacteria"/>
</dbReference>
<dbReference type="InterPro" id="IPR009964">
    <property type="entry name" value="DUF1491"/>
</dbReference>
<dbReference type="Proteomes" id="UP000016568">
    <property type="component" value="Unassembled WGS sequence"/>
</dbReference>
<accession>U3A2E4</accession>
<dbReference type="Gene3D" id="3.40.1530.20">
    <property type="entry name" value="Protein of unknown function (DUF1491)"/>
    <property type="match status" value="1"/>
</dbReference>
<evidence type="ECO:0008006" key="3">
    <source>
        <dbReference type="Google" id="ProtNLM"/>
    </source>
</evidence>